<dbReference type="InterPro" id="IPR023074">
    <property type="entry name" value="HMG_CoA_Rdtase_cat_sf"/>
</dbReference>
<comment type="similarity">
    <text evidence="1 3">Belongs to the HMG-CoA reductase family.</text>
</comment>
<dbReference type="InterPro" id="IPR009029">
    <property type="entry name" value="HMG_CoA_Rdtase_sub-bd_dom_sf"/>
</dbReference>
<keyword evidence="5" id="KW-1185">Reference proteome</keyword>
<keyword evidence="2 3" id="KW-0560">Oxidoreductase</keyword>
<proteinExistence type="inferred from homology"/>
<dbReference type="InterPro" id="IPR009023">
    <property type="entry name" value="HMG_CoA_Rdtase_NAD(P)-bd_sf"/>
</dbReference>
<dbReference type="PROSITE" id="PS01192">
    <property type="entry name" value="HMG_COA_REDUCTASE_3"/>
    <property type="match status" value="1"/>
</dbReference>
<name>A0A284VTQ9_9EURY</name>
<gene>
    <name evidence="4" type="primary">hmgA</name>
    <name evidence="4" type="ORF">MNV_790044</name>
</gene>
<evidence type="ECO:0000256" key="1">
    <source>
        <dbReference type="ARBA" id="ARBA00007661"/>
    </source>
</evidence>
<dbReference type="Gene3D" id="3.90.770.10">
    <property type="entry name" value="3-hydroxy-3-methylglutaryl-coenzyme A Reductase, Chain A, domain 2"/>
    <property type="match status" value="2"/>
</dbReference>
<dbReference type="PROSITE" id="PS00066">
    <property type="entry name" value="HMG_COA_REDUCTASE_1"/>
    <property type="match status" value="1"/>
</dbReference>
<dbReference type="PROSITE" id="PS50065">
    <property type="entry name" value="HMG_COA_REDUCTASE_4"/>
    <property type="match status" value="1"/>
</dbReference>
<evidence type="ECO:0000313" key="5">
    <source>
        <dbReference type="Proteomes" id="UP000218615"/>
    </source>
</evidence>
<reference evidence="5" key="1">
    <citation type="submission" date="2017-06" db="EMBL/GenBank/DDBJ databases">
        <authorList>
            <person name="Cremers G."/>
        </authorList>
    </citation>
    <scope>NUCLEOTIDE SEQUENCE [LARGE SCALE GENOMIC DNA]</scope>
</reference>
<dbReference type="OrthoDB" id="10981at2157"/>
<dbReference type="GO" id="GO:0015936">
    <property type="term" value="P:coenzyme A metabolic process"/>
    <property type="evidence" value="ECO:0007669"/>
    <property type="project" value="InterPro"/>
</dbReference>
<dbReference type="InterPro" id="IPR002202">
    <property type="entry name" value="HMG_CoA_Rdtase"/>
</dbReference>
<organism evidence="4 5">
    <name type="scientific">Candidatus Methanoperedens nitratireducens</name>
    <dbReference type="NCBI Taxonomy" id="1392998"/>
    <lineage>
        <taxon>Archaea</taxon>
        <taxon>Methanobacteriati</taxon>
        <taxon>Methanobacteriota</taxon>
        <taxon>Stenosarchaea group</taxon>
        <taxon>Methanomicrobia</taxon>
        <taxon>Methanosarcinales</taxon>
        <taxon>ANME-2 cluster</taxon>
        <taxon>Candidatus Methanoperedentaceae</taxon>
        <taxon>Candidatus Methanoperedens</taxon>
    </lineage>
</organism>
<evidence type="ECO:0000313" key="4">
    <source>
        <dbReference type="EMBL" id="SNQ62599.1"/>
    </source>
</evidence>
<accession>A0A284VTQ9</accession>
<dbReference type="InterPro" id="IPR004553">
    <property type="entry name" value="HMG_CoA_Rdtase_bac-typ"/>
</dbReference>
<protein>
    <recommendedName>
        <fullName evidence="3">3-hydroxy-3-methylglutaryl coenzyme A reductase</fullName>
        <shortName evidence="3">HMG-CoA reductase</shortName>
    </recommendedName>
</protein>
<dbReference type="SUPFAM" id="SSF55035">
    <property type="entry name" value="NAD-binding domain of HMG-CoA reductase"/>
    <property type="match status" value="1"/>
</dbReference>
<sequence>MAKTSKISGFYKLSPENRLKIVSEFSGLTEEEASSISAAGALSLDAADRMVENLIGVMEVPMGVAVNFQINGKDYLIPMAIEEPSVIAAASNAAKMARDGGGFTTSSTGPVMIGQIQAVGIADPSGARMNILEKKDEIIRRANEVDPVLVKFGGGAKDVEVRVIDTPGGKMVITHLMVDCRDAMGANAVNTMAETVAPYIEELAGGRVYLRIISNFADKRIMRARAVFTKEAIGGEDVVDGILAAYHFAAGDSYRAATHNKGIMNGVTAAVLATGNDTRAIEAGAHVYASRSGVYRPLSCYEKNANGDLVGTIEMPMAVGLVGGATKTNPIARAAVKILGVKTATEMGEVFAALGLAQNFAAMRALATEGIQRGHMGLHSRNVAIQAGATGDMVDKIAEIMVKERKVRADRAKELLDEMMQKSKR</sequence>
<dbReference type="GO" id="GO:0004420">
    <property type="term" value="F:hydroxymethylglutaryl-CoA reductase (NADPH) activity"/>
    <property type="evidence" value="ECO:0007669"/>
    <property type="project" value="InterPro"/>
</dbReference>
<dbReference type="RefSeq" id="WP_096207140.1">
    <property type="nucleotide sequence ID" value="NZ_FZMP01000228.1"/>
</dbReference>
<dbReference type="PRINTS" id="PR00071">
    <property type="entry name" value="HMGCOARDTASE"/>
</dbReference>
<dbReference type="InterPro" id="IPR023076">
    <property type="entry name" value="HMG_CoA_Rdtase_CS"/>
</dbReference>
<dbReference type="Gene3D" id="1.10.8.660">
    <property type="match status" value="1"/>
</dbReference>
<evidence type="ECO:0000256" key="2">
    <source>
        <dbReference type="ARBA" id="ARBA00023002"/>
    </source>
</evidence>
<dbReference type="Pfam" id="PF00368">
    <property type="entry name" value="HMG-CoA_red"/>
    <property type="match status" value="1"/>
</dbReference>
<dbReference type="NCBIfam" id="TIGR00532">
    <property type="entry name" value="HMG_CoA_R_NAD"/>
    <property type="match status" value="1"/>
</dbReference>
<dbReference type="PANTHER" id="PTHR10572">
    <property type="entry name" value="3-HYDROXY-3-METHYLGLUTARYL-COENZYME A REDUCTASE"/>
    <property type="match status" value="1"/>
</dbReference>
<dbReference type="PANTHER" id="PTHR10572:SF24">
    <property type="entry name" value="3-HYDROXY-3-METHYLGLUTARYL-COENZYME A REDUCTASE"/>
    <property type="match status" value="1"/>
</dbReference>
<evidence type="ECO:0000256" key="3">
    <source>
        <dbReference type="RuleBase" id="RU361219"/>
    </source>
</evidence>
<dbReference type="CDD" id="cd00644">
    <property type="entry name" value="HMG-CoA_reductase_classII"/>
    <property type="match status" value="1"/>
</dbReference>
<dbReference type="EMBL" id="FZMP01000228">
    <property type="protein sequence ID" value="SNQ62599.1"/>
    <property type="molecule type" value="Genomic_DNA"/>
</dbReference>
<dbReference type="SUPFAM" id="SSF56542">
    <property type="entry name" value="Substrate-binding domain of HMG-CoA reductase"/>
    <property type="match status" value="1"/>
</dbReference>
<dbReference type="Proteomes" id="UP000218615">
    <property type="component" value="Unassembled WGS sequence"/>
</dbReference>
<dbReference type="PROSITE" id="PS00318">
    <property type="entry name" value="HMG_COA_REDUCTASE_2"/>
    <property type="match status" value="1"/>
</dbReference>
<dbReference type="AlphaFoldDB" id="A0A284VTQ9"/>